<dbReference type="SUPFAM" id="SSF54403">
    <property type="entry name" value="Cystatin/monellin"/>
    <property type="match status" value="1"/>
</dbReference>
<dbReference type="AlphaFoldDB" id="A0A830HPC3"/>
<feature type="region of interest" description="Disordered" evidence="1">
    <location>
        <begin position="119"/>
        <end position="138"/>
    </location>
</feature>
<evidence type="ECO:0000256" key="2">
    <source>
        <dbReference type="SAM" id="SignalP"/>
    </source>
</evidence>
<dbReference type="InterPro" id="IPR046350">
    <property type="entry name" value="Cystatin_sf"/>
</dbReference>
<keyword evidence="4" id="KW-1185">Reference proteome</keyword>
<feature type="compositionally biased region" description="Acidic residues" evidence="1">
    <location>
        <begin position="126"/>
        <end position="138"/>
    </location>
</feature>
<evidence type="ECO:0000313" key="3">
    <source>
        <dbReference type="EMBL" id="GHP06867.1"/>
    </source>
</evidence>
<dbReference type="Proteomes" id="UP000660262">
    <property type="component" value="Unassembled WGS sequence"/>
</dbReference>
<keyword evidence="2" id="KW-0732">Signal</keyword>
<reference evidence="3" key="1">
    <citation type="submission" date="2020-10" db="EMBL/GenBank/DDBJ databases">
        <title>Unveiling of a novel bifunctional photoreceptor, Dualchrome1, isolated from a cosmopolitan green alga.</title>
        <authorList>
            <person name="Suzuki S."/>
            <person name="Kawachi M."/>
        </authorList>
    </citation>
    <scope>NUCLEOTIDE SEQUENCE</scope>
    <source>
        <strain evidence="3">NIES 2893</strain>
    </source>
</reference>
<feature type="signal peptide" evidence="2">
    <location>
        <begin position="1"/>
        <end position="21"/>
    </location>
</feature>
<sequence>MATTMMVIMVMMMPIHLGSNAQEIVGGYSPSAAPDVPDDILAAIRNKMFGSTSNTTTQQMPVVCSYETQVVAGTNHKVTIAPTQQDCGKEGETATFTVFEPLPSSPDTTLQVKLMNPAATTSMPPDAEEEEDNEEEFDDNELALANERSGVSTRQGSVGGFPGGGGGFPGDDSFPAFPGGGGGFPGGGGGFPGGGGGGSSRCNPFRDPNCLGNAISNCVMNGISVGENIGATACAEMRSTCAPRQGVGAYQSSAGNIVLEILCNTADVNSCVASYENTLRGYCKALWNTDCGRRVAKKYYQYCRVDGPTIGPDPTRPPRPPHHGGGGGHHHHHRRHHCKREGDMIFGTSTAIQECRAADCSCASYTPFPGRTCIGTPKGERLRCE</sequence>
<feature type="region of interest" description="Disordered" evidence="1">
    <location>
        <begin position="310"/>
        <end position="334"/>
    </location>
</feature>
<comment type="caution">
    <text evidence="3">The sequence shown here is derived from an EMBL/GenBank/DDBJ whole genome shotgun (WGS) entry which is preliminary data.</text>
</comment>
<feature type="chain" id="PRO_5032791001" evidence="2">
    <location>
        <begin position="22"/>
        <end position="385"/>
    </location>
</feature>
<dbReference type="EMBL" id="BNJQ01000014">
    <property type="protein sequence ID" value="GHP06867.1"/>
    <property type="molecule type" value="Genomic_DNA"/>
</dbReference>
<accession>A0A830HPC3</accession>
<name>A0A830HPC3_9CHLO</name>
<evidence type="ECO:0000313" key="4">
    <source>
        <dbReference type="Proteomes" id="UP000660262"/>
    </source>
</evidence>
<organism evidence="3 4">
    <name type="scientific">Pycnococcus provasolii</name>
    <dbReference type="NCBI Taxonomy" id="41880"/>
    <lineage>
        <taxon>Eukaryota</taxon>
        <taxon>Viridiplantae</taxon>
        <taxon>Chlorophyta</taxon>
        <taxon>Pseudoscourfieldiophyceae</taxon>
        <taxon>Pseudoscourfieldiales</taxon>
        <taxon>Pycnococcaceae</taxon>
        <taxon>Pycnococcus</taxon>
    </lineage>
</organism>
<evidence type="ECO:0000256" key="1">
    <source>
        <dbReference type="SAM" id="MobiDB-lite"/>
    </source>
</evidence>
<protein>
    <submittedName>
        <fullName evidence="3">Uncharacterized protein</fullName>
    </submittedName>
</protein>
<gene>
    <name evidence="3" type="ORF">PPROV_000561100</name>
</gene>
<proteinExistence type="predicted"/>